<dbReference type="EMBL" id="KL660787">
    <property type="protein sequence ID" value="KFA62578.1"/>
    <property type="molecule type" value="Genomic_DNA"/>
</dbReference>
<evidence type="ECO:0000256" key="6">
    <source>
        <dbReference type="SAM" id="Phobius"/>
    </source>
</evidence>
<proteinExistence type="predicted"/>
<reference evidence="8 9" key="1">
    <citation type="journal article" date="2014" name="BMC Genomics">
        <title>Comparative genome sequencing reveals chemotype-specific gene clusters in the toxigenic black mold Stachybotrys.</title>
        <authorList>
            <person name="Semeiks J."/>
            <person name="Borek D."/>
            <person name="Otwinowski Z."/>
            <person name="Grishin N.V."/>
        </authorList>
    </citation>
    <scope>NUCLEOTIDE SEQUENCE [LARGE SCALE GENOMIC DNA]</scope>
    <source>
        <strain evidence="8 9">IBT 40285</strain>
    </source>
</reference>
<feature type="domain" description="Major facilitator superfamily (MFS) profile" evidence="7">
    <location>
        <begin position="145"/>
        <end position="602"/>
    </location>
</feature>
<dbReference type="FunCoup" id="A0A084QF43">
    <property type="interactions" value="51"/>
</dbReference>
<dbReference type="InterPro" id="IPR020846">
    <property type="entry name" value="MFS_dom"/>
</dbReference>
<organism evidence="8 9">
    <name type="scientific">Stachybotrys chlorohalonatus (strain IBT 40285)</name>
    <dbReference type="NCBI Taxonomy" id="1283841"/>
    <lineage>
        <taxon>Eukaryota</taxon>
        <taxon>Fungi</taxon>
        <taxon>Dikarya</taxon>
        <taxon>Ascomycota</taxon>
        <taxon>Pezizomycotina</taxon>
        <taxon>Sordariomycetes</taxon>
        <taxon>Hypocreomycetidae</taxon>
        <taxon>Hypocreales</taxon>
        <taxon>Stachybotryaceae</taxon>
        <taxon>Stachybotrys</taxon>
    </lineage>
</organism>
<dbReference type="AlphaFoldDB" id="A0A084QF43"/>
<dbReference type="OMA" id="FFGAWQF"/>
<keyword evidence="9" id="KW-1185">Reference proteome</keyword>
<dbReference type="OrthoDB" id="2130629at2759"/>
<feature type="transmembrane region" description="Helical" evidence="6">
    <location>
        <begin position="236"/>
        <end position="261"/>
    </location>
</feature>
<feature type="transmembrane region" description="Helical" evidence="6">
    <location>
        <begin position="578"/>
        <end position="598"/>
    </location>
</feature>
<feature type="transmembrane region" description="Helical" evidence="6">
    <location>
        <begin position="341"/>
        <end position="359"/>
    </location>
</feature>
<evidence type="ECO:0000256" key="4">
    <source>
        <dbReference type="ARBA" id="ARBA00023136"/>
    </source>
</evidence>
<feature type="region of interest" description="Disordered" evidence="5">
    <location>
        <begin position="1"/>
        <end position="128"/>
    </location>
</feature>
<evidence type="ECO:0000256" key="5">
    <source>
        <dbReference type="SAM" id="MobiDB-lite"/>
    </source>
</evidence>
<dbReference type="InterPro" id="IPR036259">
    <property type="entry name" value="MFS_trans_sf"/>
</dbReference>
<dbReference type="PANTHER" id="PTHR42718">
    <property type="entry name" value="MAJOR FACILITATOR SUPERFAMILY MULTIDRUG TRANSPORTER MFSC"/>
    <property type="match status" value="1"/>
</dbReference>
<dbReference type="GO" id="GO:0016020">
    <property type="term" value="C:membrane"/>
    <property type="evidence" value="ECO:0007669"/>
    <property type="project" value="UniProtKB-SubCell"/>
</dbReference>
<evidence type="ECO:0000313" key="9">
    <source>
        <dbReference type="Proteomes" id="UP000028524"/>
    </source>
</evidence>
<evidence type="ECO:0000256" key="2">
    <source>
        <dbReference type="ARBA" id="ARBA00022692"/>
    </source>
</evidence>
<dbReference type="Proteomes" id="UP000028524">
    <property type="component" value="Unassembled WGS sequence"/>
</dbReference>
<accession>A0A084QF43</accession>
<feature type="transmembrane region" description="Helical" evidence="6">
    <location>
        <begin position="183"/>
        <end position="203"/>
    </location>
</feature>
<keyword evidence="3 6" id="KW-1133">Transmembrane helix</keyword>
<dbReference type="Pfam" id="PF07690">
    <property type="entry name" value="MFS_1"/>
    <property type="match status" value="1"/>
</dbReference>
<feature type="transmembrane region" description="Helical" evidence="6">
    <location>
        <begin position="410"/>
        <end position="431"/>
    </location>
</feature>
<dbReference type="InterPro" id="IPR011701">
    <property type="entry name" value="MFS"/>
</dbReference>
<feature type="transmembrane region" description="Helical" evidence="6">
    <location>
        <begin position="499"/>
        <end position="525"/>
    </location>
</feature>
<dbReference type="GO" id="GO:0022857">
    <property type="term" value="F:transmembrane transporter activity"/>
    <property type="evidence" value="ECO:0007669"/>
    <property type="project" value="InterPro"/>
</dbReference>
<keyword evidence="2 6" id="KW-0812">Transmembrane</keyword>
<sequence>MALPSRAMDGLHLGGVWEVPSSRPNGDTASLGPESPNFPGTPDELPSGIATPSPLVHRESLLPASRQKPIPGSLQRPSLDYAAPPPPSNLPDPVLELASIRSRQPEPGRASTSAAGLPEETGSPAAPIYQGRPPEFRSLATETVFVLVCAAGQVMFALTFGHVVVSQLPLRSALGIPPTQTPWLVGASLLSSGLSVVIAGSLADLAPPKPMMVGAFAWMAAWNVASALAVRPRLAVFFFVTRAMQGLAVGVVVSASMSILGRIYQPGVRKNRVFSLMAAGAPIGFWVGCVQGGALSQHLPWIFASTSMLLVCFAVAAFLVLPPMAPAADTAEADAPSLKHFDYAGAALASGGCGLLLFGLTQGSSAHWSPYTYTLIIVGFAMFVAFYFVERRVARPLIPNGLWKTPGFRPLLVAYFLGFGGFNGAWQFYAIQFWQRYQGASPLTTSLYLLPNGIVGVLAAWIVSKTLHVFPGHWILTASMVCFALGPVFFLPQSPSTSYWALSMPGVALATFGPDLSFAAAAIFITSSVPRSYQGSAGSLLVTVQNLTSAIMTSVSDSVGIRVERTETGEIGLEGIRAIWWFGLASALTGAIICATMVRIPKSEEKEHVL</sequence>
<feature type="transmembrane region" description="Helical" evidence="6">
    <location>
        <begin position="210"/>
        <end position="230"/>
    </location>
</feature>
<gene>
    <name evidence="8" type="ORF">S40285_05801</name>
</gene>
<keyword evidence="4 6" id="KW-0472">Membrane</keyword>
<evidence type="ECO:0000259" key="7">
    <source>
        <dbReference type="PROSITE" id="PS50850"/>
    </source>
</evidence>
<dbReference type="SUPFAM" id="SSF103473">
    <property type="entry name" value="MFS general substrate transporter"/>
    <property type="match status" value="1"/>
</dbReference>
<feature type="transmembrane region" description="Helical" evidence="6">
    <location>
        <begin position="301"/>
        <end position="321"/>
    </location>
</feature>
<protein>
    <recommendedName>
        <fullName evidence="7">Major facilitator superfamily (MFS) profile domain-containing protein</fullName>
    </recommendedName>
</protein>
<feature type="transmembrane region" description="Helical" evidence="6">
    <location>
        <begin position="273"/>
        <end position="295"/>
    </location>
</feature>
<evidence type="ECO:0000313" key="8">
    <source>
        <dbReference type="EMBL" id="KFA62578.1"/>
    </source>
</evidence>
<feature type="transmembrane region" description="Helical" evidence="6">
    <location>
        <begin position="474"/>
        <end position="493"/>
    </location>
</feature>
<feature type="transmembrane region" description="Helical" evidence="6">
    <location>
        <begin position="371"/>
        <end position="389"/>
    </location>
</feature>
<dbReference type="HOGENOM" id="CLU_000960_27_4_1"/>
<dbReference type="Gene3D" id="1.20.1250.20">
    <property type="entry name" value="MFS general substrate transporter like domains"/>
    <property type="match status" value="2"/>
</dbReference>
<dbReference type="InParanoid" id="A0A084QF43"/>
<evidence type="ECO:0000256" key="3">
    <source>
        <dbReference type="ARBA" id="ARBA00022989"/>
    </source>
</evidence>
<name>A0A084QF43_STAC4</name>
<feature type="transmembrane region" description="Helical" evidence="6">
    <location>
        <begin position="443"/>
        <end position="462"/>
    </location>
</feature>
<feature type="transmembrane region" description="Helical" evidence="6">
    <location>
        <begin position="144"/>
        <end position="163"/>
    </location>
</feature>
<comment type="subcellular location">
    <subcellularLocation>
        <location evidence="1">Membrane</location>
        <topology evidence="1">Multi-pass membrane protein</topology>
    </subcellularLocation>
</comment>
<dbReference type="PANTHER" id="PTHR42718:SF41">
    <property type="entry name" value="MFS TRANSPORTER OF UNKOWN SPECIFICITY (AFU_ORTHOLOGUE AFUA_5G09940)-RELATED"/>
    <property type="match status" value="1"/>
</dbReference>
<evidence type="ECO:0000256" key="1">
    <source>
        <dbReference type="ARBA" id="ARBA00004141"/>
    </source>
</evidence>
<dbReference type="PROSITE" id="PS50850">
    <property type="entry name" value="MFS"/>
    <property type="match status" value="1"/>
</dbReference>